<keyword evidence="5" id="KW-1134">Transmembrane beta strand</keyword>
<protein>
    <submittedName>
        <fullName evidence="11">TonB-dependent receptor</fullName>
    </submittedName>
</protein>
<feature type="region of interest" description="Disordered" evidence="7">
    <location>
        <begin position="26"/>
        <end position="53"/>
    </location>
</feature>
<dbReference type="PANTHER" id="PTHR32552:SF89">
    <property type="entry name" value="CATECHOLATE SIDEROPHORE RECEPTOR FIU"/>
    <property type="match status" value="1"/>
</dbReference>
<keyword evidence="4" id="KW-0406">Ion transport</keyword>
<evidence type="ECO:0000259" key="9">
    <source>
        <dbReference type="Pfam" id="PF00593"/>
    </source>
</evidence>
<keyword evidence="1" id="KW-0410">Iron transport</keyword>
<comment type="caution">
    <text evidence="11">The sequence shown here is derived from an EMBL/GenBank/DDBJ whole genome shotgun (WGS) entry which is preliminary data.</text>
</comment>
<accession>A0ABS6BEU3</accession>
<feature type="chain" id="PRO_5046268179" evidence="8">
    <location>
        <begin position="26"/>
        <end position="865"/>
    </location>
</feature>
<dbReference type="InterPro" id="IPR012910">
    <property type="entry name" value="Plug_dom"/>
</dbReference>
<organism evidence="11 12">
    <name type="scientific">Sphingomonas quercus</name>
    <dbReference type="NCBI Taxonomy" id="2842451"/>
    <lineage>
        <taxon>Bacteria</taxon>
        <taxon>Pseudomonadati</taxon>
        <taxon>Pseudomonadota</taxon>
        <taxon>Alphaproteobacteria</taxon>
        <taxon>Sphingomonadales</taxon>
        <taxon>Sphingomonadaceae</taxon>
        <taxon>Sphingomonas</taxon>
    </lineage>
</organism>
<evidence type="ECO:0000256" key="5">
    <source>
        <dbReference type="PROSITE-ProRule" id="PRU01360"/>
    </source>
</evidence>
<evidence type="ECO:0000259" key="10">
    <source>
        <dbReference type="Pfam" id="PF07715"/>
    </source>
</evidence>
<dbReference type="PROSITE" id="PS52016">
    <property type="entry name" value="TONB_DEPENDENT_REC_3"/>
    <property type="match status" value="1"/>
</dbReference>
<evidence type="ECO:0000313" key="11">
    <source>
        <dbReference type="EMBL" id="MBU3076829.1"/>
    </source>
</evidence>
<keyword evidence="5" id="KW-0998">Cell outer membrane</keyword>
<keyword evidence="12" id="KW-1185">Reference proteome</keyword>
<proteinExistence type="inferred from homology"/>
<keyword evidence="11" id="KW-0675">Receptor</keyword>
<dbReference type="InterPro" id="IPR039426">
    <property type="entry name" value="TonB-dep_rcpt-like"/>
</dbReference>
<reference evidence="11 12" key="1">
    <citation type="submission" date="2021-06" db="EMBL/GenBank/DDBJ databases">
        <title>Sphingomonas sp. XMGL2, whole genome shotgun sequencing project.</title>
        <authorList>
            <person name="Zhao G."/>
            <person name="Shen L."/>
        </authorList>
    </citation>
    <scope>NUCLEOTIDE SEQUENCE [LARGE SCALE GENOMIC DNA]</scope>
    <source>
        <strain evidence="11 12">XMGL2</strain>
    </source>
</reference>
<feature type="domain" description="TonB-dependent receptor-like beta-barrel" evidence="9">
    <location>
        <begin position="430"/>
        <end position="823"/>
    </location>
</feature>
<feature type="domain" description="TonB-dependent receptor plug" evidence="10">
    <location>
        <begin position="72"/>
        <end position="176"/>
    </location>
</feature>
<evidence type="ECO:0000313" key="12">
    <source>
        <dbReference type="Proteomes" id="UP000776276"/>
    </source>
</evidence>
<sequence length="865" mass="92053">MRAHPSLKGTLLAGTALFAATGAVAQQAANPSPTEPPAATNASPPGAQPPAGQGTLEEIVVTGNTSGKRTLFDSSSNVTLANSEDLLRKAPRSTAETLELVPGIFVEGTAGPISNNYSVRGLRGGAQTFITLEEDGMPILYGGGGADFYFQNDITVDRLEAVEGGTSGVLAPNGAGATINFITLKPNFNEATASVRFTGTTYGDYRADGYFSAPISEDLAFNVGGYAVSQNGVRRSPFSHEGYNVRAALEKRFADDGFVRLSIRRSDIHNPYYADMPFAVSASGKISSIPGLDLKRDDVGGNAFGNFLVPDSSQTGNRLRRFSAVDGVHVKSTTYRIDIDKPINDAFRVFARARYLDGAYDFNGLFPGSGAGTAGLTAAGDYLDPTKSPLASLTPVAGQTYFQRAAALFPGTAQYALRDTLGGAIIPASNTSALAGLNGNGLLQQTVLNHQTLSTKDFGSDFGVKWDHEAGAFDNSLTVGGMYYNVRRRNDQSAVATVINDVRNNSHVYDIVALDGGGNVIGQLTNNGMVNYGNWGQGIFNDEVNSYSAYFNDELRIGEKLHIDFGARYERQHVRVDIGGTALTNEPVPAGTPGLFQDVGSTFDGTYTRQKDTFHHWAYTGGINYTLTDHVSLYARGAYGFQTNGGDTGGTHKPTALTLYEGGARFQWPGITASVIGFRTIIKNLSYQIINPADPANQTNALADSKTNGVQVDADFRPVRFFSLGVSGVYQDPTLSNLEFSNPIAGSYNGNTPERTPKKLLTVTPSFILPSGLGEIYGRWKYVGKIYADAGNGIALPSYSVFTVGASLNVTDRINVSASVDNLTNAKGFTEGNPRQGQTQTIVNGFFYGRAIVGRNALVSMTVKL</sequence>
<dbReference type="RefSeq" id="WP_216319724.1">
    <property type="nucleotide sequence ID" value="NZ_JAHKRT010000001.1"/>
</dbReference>
<evidence type="ECO:0000256" key="2">
    <source>
        <dbReference type="ARBA" id="ARBA00022729"/>
    </source>
</evidence>
<dbReference type="EMBL" id="JAHKRT010000001">
    <property type="protein sequence ID" value="MBU3076829.1"/>
    <property type="molecule type" value="Genomic_DNA"/>
</dbReference>
<evidence type="ECO:0000256" key="3">
    <source>
        <dbReference type="ARBA" id="ARBA00023004"/>
    </source>
</evidence>
<name>A0ABS6BEU3_9SPHN</name>
<feature type="signal peptide" evidence="8">
    <location>
        <begin position="1"/>
        <end position="25"/>
    </location>
</feature>
<keyword evidence="5 6" id="KW-0472">Membrane</keyword>
<keyword evidence="2 8" id="KW-0732">Signal</keyword>
<evidence type="ECO:0000256" key="4">
    <source>
        <dbReference type="ARBA" id="ARBA00023065"/>
    </source>
</evidence>
<dbReference type="Pfam" id="PF07715">
    <property type="entry name" value="Plug"/>
    <property type="match status" value="1"/>
</dbReference>
<keyword evidence="5" id="KW-0813">Transport</keyword>
<evidence type="ECO:0000256" key="1">
    <source>
        <dbReference type="ARBA" id="ARBA00022496"/>
    </source>
</evidence>
<gene>
    <name evidence="11" type="ORF">KOF26_03035</name>
</gene>
<evidence type="ECO:0000256" key="8">
    <source>
        <dbReference type="SAM" id="SignalP"/>
    </source>
</evidence>
<evidence type="ECO:0000256" key="7">
    <source>
        <dbReference type="SAM" id="MobiDB-lite"/>
    </source>
</evidence>
<dbReference type="PANTHER" id="PTHR32552">
    <property type="entry name" value="FERRICHROME IRON RECEPTOR-RELATED"/>
    <property type="match status" value="1"/>
</dbReference>
<dbReference type="Pfam" id="PF00593">
    <property type="entry name" value="TonB_dep_Rec_b-barrel"/>
    <property type="match status" value="1"/>
</dbReference>
<comment type="similarity">
    <text evidence="5 6">Belongs to the TonB-dependent receptor family.</text>
</comment>
<keyword evidence="3" id="KW-0408">Iron</keyword>
<keyword evidence="6" id="KW-0798">TonB box</keyword>
<dbReference type="InterPro" id="IPR000531">
    <property type="entry name" value="Beta-barrel_TonB"/>
</dbReference>
<keyword evidence="5" id="KW-0812">Transmembrane</keyword>
<evidence type="ECO:0000256" key="6">
    <source>
        <dbReference type="RuleBase" id="RU003357"/>
    </source>
</evidence>
<dbReference type="Proteomes" id="UP000776276">
    <property type="component" value="Unassembled WGS sequence"/>
</dbReference>
<comment type="subcellular location">
    <subcellularLocation>
        <location evidence="5">Cell outer membrane</location>
        <topology evidence="5">Multi-pass membrane protein</topology>
    </subcellularLocation>
</comment>